<evidence type="ECO:0000313" key="4">
    <source>
        <dbReference type="EMBL" id="KAE9408023.1"/>
    </source>
</evidence>
<dbReference type="OrthoDB" id="7464126at2759"/>
<evidence type="ECO:0000313" key="5">
    <source>
        <dbReference type="Proteomes" id="UP000799118"/>
    </source>
</evidence>
<keyword evidence="2" id="KW-0732">Signal</keyword>
<keyword evidence="5" id="KW-1185">Reference proteome</keyword>
<accession>A0A6A4IE76</accession>
<feature type="domain" description="Nephrocystin 3-like N-terminal" evidence="3">
    <location>
        <begin position="64"/>
        <end position="100"/>
    </location>
</feature>
<evidence type="ECO:0000256" key="2">
    <source>
        <dbReference type="SAM" id="SignalP"/>
    </source>
</evidence>
<feature type="chain" id="PRO_5025439023" description="Nephrocystin 3-like N-terminal domain-containing protein" evidence="2">
    <location>
        <begin position="19"/>
        <end position="100"/>
    </location>
</feature>
<dbReference type="PANTHER" id="PTHR10039">
    <property type="entry name" value="AMELOGENIN"/>
    <property type="match status" value="1"/>
</dbReference>
<organism evidence="4 5">
    <name type="scientific">Gymnopus androsaceus JB14</name>
    <dbReference type="NCBI Taxonomy" id="1447944"/>
    <lineage>
        <taxon>Eukaryota</taxon>
        <taxon>Fungi</taxon>
        <taxon>Dikarya</taxon>
        <taxon>Basidiomycota</taxon>
        <taxon>Agaricomycotina</taxon>
        <taxon>Agaricomycetes</taxon>
        <taxon>Agaricomycetidae</taxon>
        <taxon>Agaricales</taxon>
        <taxon>Marasmiineae</taxon>
        <taxon>Omphalotaceae</taxon>
        <taxon>Gymnopus</taxon>
    </lineage>
</organism>
<protein>
    <recommendedName>
        <fullName evidence="3">Nephrocystin 3-like N-terminal domain-containing protein</fullName>
    </recommendedName>
</protein>
<feature type="signal peptide" evidence="2">
    <location>
        <begin position="1"/>
        <end position="18"/>
    </location>
</feature>
<name>A0A6A4IE76_9AGAR</name>
<dbReference type="Proteomes" id="UP000799118">
    <property type="component" value="Unassembled WGS sequence"/>
</dbReference>
<evidence type="ECO:0000259" key="3">
    <source>
        <dbReference type="Pfam" id="PF24883"/>
    </source>
</evidence>
<dbReference type="Pfam" id="PF24883">
    <property type="entry name" value="NPHP3_N"/>
    <property type="match status" value="1"/>
</dbReference>
<dbReference type="EMBL" id="ML769393">
    <property type="protein sequence ID" value="KAE9408023.1"/>
    <property type="molecule type" value="Genomic_DNA"/>
</dbReference>
<dbReference type="InterPro" id="IPR056884">
    <property type="entry name" value="NPHP3-like_N"/>
</dbReference>
<sequence length="100" mass="11156">MLLILRSMVASLLSSVSSRLKSHLMEQFSSLNVANDEEEKIRGWLNAPNCFINFTSAVDKKAEGTGEWILNHMQYIKWIEETGGILWIQGKAGSGKTVLS</sequence>
<keyword evidence="1" id="KW-0677">Repeat</keyword>
<evidence type="ECO:0000256" key="1">
    <source>
        <dbReference type="ARBA" id="ARBA00022737"/>
    </source>
</evidence>
<proteinExistence type="predicted"/>
<reference evidence="4" key="1">
    <citation type="journal article" date="2019" name="Environ. Microbiol.">
        <title>Fungal ecological strategies reflected in gene transcription - a case study of two litter decomposers.</title>
        <authorList>
            <person name="Barbi F."/>
            <person name="Kohler A."/>
            <person name="Barry K."/>
            <person name="Baskaran P."/>
            <person name="Daum C."/>
            <person name="Fauchery L."/>
            <person name="Ihrmark K."/>
            <person name="Kuo A."/>
            <person name="LaButti K."/>
            <person name="Lipzen A."/>
            <person name="Morin E."/>
            <person name="Grigoriev I.V."/>
            <person name="Henrissat B."/>
            <person name="Lindahl B."/>
            <person name="Martin F."/>
        </authorList>
    </citation>
    <scope>NUCLEOTIDE SEQUENCE</scope>
    <source>
        <strain evidence="4">JB14</strain>
    </source>
</reference>
<dbReference type="AlphaFoldDB" id="A0A6A4IE76"/>
<gene>
    <name evidence="4" type="ORF">BT96DRAFT_59180</name>
</gene>